<dbReference type="PANTHER" id="PTHR42718:SF39">
    <property type="entry name" value="ACTINORHODIN TRANSPORTER-RELATED"/>
    <property type="match status" value="1"/>
</dbReference>
<feature type="transmembrane region" description="Helical" evidence="7">
    <location>
        <begin position="33"/>
        <end position="56"/>
    </location>
</feature>
<feature type="transmembrane region" description="Helical" evidence="7">
    <location>
        <begin position="251"/>
        <end position="268"/>
    </location>
</feature>
<comment type="subcellular location">
    <subcellularLocation>
        <location evidence="1">Cell membrane</location>
        <topology evidence="1">Multi-pass membrane protein</topology>
    </subcellularLocation>
</comment>
<dbReference type="Proteomes" id="UP000032234">
    <property type="component" value="Chromosome"/>
</dbReference>
<keyword evidence="4 7" id="KW-0472">Membrane</keyword>
<keyword evidence="2 7" id="KW-0812">Transmembrane</keyword>
<feature type="transmembrane region" description="Helical" evidence="7">
    <location>
        <begin position="420"/>
        <end position="446"/>
    </location>
</feature>
<dbReference type="Pfam" id="PF07690">
    <property type="entry name" value="MFS_1"/>
    <property type="match status" value="1"/>
</dbReference>
<feature type="transmembrane region" description="Helical" evidence="7">
    <location>
        <begin position="387"/>
        <end position="408"/>
    </location>
</feature>
<feature type="transmembrane region" description="Helical" evidence="7">
    <location>
        <begin position="228"/>
        <end position="245"/>
    </location>
</feature>
<evidence type="ECO:0000313" key="9">
    <source>
        <dbReference type="EMBL" id="AJP04623.1"/>
    </source>
</evidence>
<dbReference type="GO" id="GO:0046677">
    <property type="term" value="P:response to antibiotic"/>
    <property type="evidence" value="ECO:0007669"/>
    <property type="project" value="UniProtKB-KW"/>
</dbReference>
<feature type="transmembrane region" description="Helical" evidence="7">
    <location>
        <begin position="162"/>
        <end position="183"/>
    </location>
</feature>
<evidence type="ECO:0000256" key="4">
    <source>
        <dbReference type="ARBA" id="ARBA00023136"/>
    </source>
</evidence>
<evidence type="ECO:0000313" key="11">
    <source>
        <dbReference type="Proteomes" id="UP000032234"/>
    </source>
</evidence>
<dbReference type="GO" id="GO:0005886">
    <property type="term" value="C:plasma membrane"/>
    <property type="evidence" value="ECO:0007669"/>
    <property type="project" value="UniProtKB-SubCell"/>
</dbReference>
<dbReference type="Gene3D" id="1.20.1250.20">
    <property type="entry name" value="MFS general substrate transporter like domains"/>
    <property type="match status" value="1"/>
</dbReference>
<keyword evidence="5" id="KW-0046">Antibiotic resistance</keyword>
<dbReference type="Gene3D" id="1.20.1720.10">
    <property type="entry name" value="Multidrug resistance protein D"/>
    <property type="match status" value="1"/>
</dbReference>
<dbReference type="PRINTS" id="PR01036">
    <property type="entry name" value="TCRTETB"/>
</dbReference>
<dbReference type="InterPro" id="IPR011701">
    <property type="entry name" value="MFS"/>
</dbReference>
<dbReference type="KEGG" id="scw:TU94_27380"/>
<evidence type="ECO:0000256" key="6">
    <source>
        <dbReference type="SAM" id="MobiDB-lite"/>
    </source>
</evidence>
<dbReference type="InterPro" id="IPR020846">
    <property type="entry name" value="MFS_dom"/>
</dbReference>
<reference evidence="9 11" key="2">
    <citation type="submission" date="2015-02" db="EMBL/GenBank/DDBJ databases">
        <title>Genome sequence of thermotolerant Streptomyces cyaneogriseus subsp. Noncyanogenus NMWT1, the producer of nematocidal antibiotics nemadectin.</title>
        <authorList>
            <person name="Wang H."/>
            <person name="Li C."/>
            <person name="Xiang W."/>
            <person name="Wang X."/>
        </authorList>
    </citation>
    <scope>NUCLEOTIDE SEQUENCE [LARGE SCALE GENOMIC DNA]</scope>
    <source>
        <strain evidence="9 11">NMWT 1</strain>
    </source>
</reference>
<dbReference type="PROSITE" id="PS50850">
    <property type="entry name" value="MFS"/>
    <property type="match status" value="1"/>
</dbReference>
<feature type="transmembrane region" description="Helical" evidence="7">
    <location>
        <begin position="452"/>
        <end position="478"/>
    </location>
</feature>
<keyword evidence="11" id="KW-1185">Reference proteome</keyword>
<name>A0A097ZQB1_9ACTN</name>
<dbReference type="CDD" id="cd17321">
    <property type="entry name" value="MFS_MMR_MDR_like"/>
    <property type="match status" value="1"/>
</dbReference>
<evidence type="ECO:0000256" key="3">
    <source>
        <dbReference type="ARBA" id="ARBA00022989"/>
    </source>
</evidence>
<dbReference type="InterPro" id="IPR036259">
    <property type="entry name" value="MFS_trans_sf"/>
</dbReference>
<sequence>MTKGEGLPPLKEPDATPQPSAGTEPAAAGLSGIGLVVVLIGYALSIVDASIVNVALTSISDDLHGGPAALELVVSGYGLTYALGLVLGGRLGDAFGRRRLYAYGLAAFTATSALCGLAPTIEFLVVARLLQGAAAAMLVPQVLATIQAATEGQARARAIGRYGATAALGMVVGQILGGLLVSLDVAGMGWRTVFMINVPIGVAALLAVRRVPATKADRKPGFDPAGTALFGVTMVCVLAVVVAGPDLGWPLWLWSLLAVAAVGTLVLARAERALEARGGSPLLSPSVLSHPGMRRGLAAMVPFSAGFGAFLFVYALVAQGHFGFDGLASGGVLTPFAVAFFAVTLFTPRIAAALGGRIVTLGALVQGIGLLMLALVIWLGWPRPSLALVLVGIGLFGVGAALTGPTLFRMILADVPRAQAGMGSGVLVTSQQMATALGATVGGTLYVSLDGWLSTAAAAVLVLVLLTCFAVTVLVISLKLPDPS</sequence>
<evidence type="ECO:0000256" key="2">
    <source>
        <dbReference type="ARBA" id="ARBA00022692"/>
    </source>
</evidence>
<dbReference type="HOGENOM" id="CLU_000960_28_2_11"/>
<proteinExistence type="predicted"/>
<protein>
    <submittedName>
        <fullName evidence="9">MFS transporter</fullName>
    </submittedName>
    <submittedName>
        <fullName evidence="10">Transmembrane efflux protein</fullName>
    </submittedName>
</protein>
<evidence type="ECO:0000256" key="7">
    <source>
        <dbReference type="SAM" id="Phobius"/>
    </source>
</evidence>
<feature type="transmembrane region" description="Helical" evidence="7">
    <location>
        <begin position="133"/>
        <end position="150"/>
    </location>
</feature>
<feature type="transmembrane region" description="Helical" evidence="7">
    <location>
        <begin position="189"/>
        <end position="208"/>
    </location>
</feature>
<feature type="transmembrane region" description="Helical" evidence="7">
    <location>
        <begin position="327"/>
        <end position="346"/>
    </location>
</feature>
<dbReference type="RefSeq" id="WP_044385547.1">
    <property type="nucleotide sequence ID" value="NZ_CP010849.1"/>
</dbReference>
<dbReference type="SUPFAM" id="SSF103473">
    <property type="entry name" value="MFS general substrate transporter"/>
    <property type="match status" value="1"/>
</dbReference>
<dbReference type="PANTHER" id="PTHR42718">
    <property type="entry name" value="MAJOR FACILITATOR SUPERFAMILY MULTIDRUG TRANSPORTER MFSC"/>
    <property type="match status" value="1"/>
</dbReference>
<evidence type="ECO:0000259" key="8">
    <source>
        <dbReference type="PROSITE" id="PS50850"/>
    </source>
</evidence>
<dbReference type="EMBL" id="CP010849">
    <property type="protein sequence ID" value="AJP04623.1"/>
    <property type="molecule type" value="Genomic_DNA"/>
</dbReference>
<dbReference type="STRING" id="477245.TU94_27380"/>
<dbReference type="GO" id="GO:0022857">
    <property type="term" value="F:transmembrane transporter activity"/>
    <property type="evidence" value="ECO:0007669"/>
    <property type="project" value="InterPro"/>
</dbReference>
<dbReference type="AlphaFoldDB" id="A0A097ZQB1"/>
<organism evidence="10">
    <name type="scientific">Streptomyces cyaneogriseus subsp. noncyanogenus</name>
    <dbReference type="NCBI Taxonomy" id="477245"/>
    <lineage>
        <taxon>Bacteria</taxon>
        <taxon>Bacillati</taxon>
        <taxon>Actinomycetota</taxon>
        <taxon>Actinomycetes</taxon>
        <taxon>Kitasatosporales</taxon>
        <taxon>Streptomycetaceae</taxon>
        <taxon>Streptomyces</taxon>
    </lineage>
</organism>
<dbReference type="EMBL" id="AB981710">
    <property type="protein sequence ID" value="BAP82192.1"/>
    <property type="molecule type" value="Genomic_DNA"/>
</dbReference>
<feature type="transmembrane region" description="Helical" evidence="7">
    <location>
        <begin position="358"/>
        <end position="381"/>
    </location>
</feature>
<accession>A0A097ZQB1</accession>
<reference evidence="10" key="1">
    <citation type="submission" date="2014-08" db="EMBL/GenBank/DDBJ databases">
        <title>Gene cluster for pentalenolactone biosynthesis.</title>
        <authorList>
            <person name="Ikeda H."/>
            <person name="Shin'ya K."/>
        </authorList>
    </citation>
    <scope>NUCLEOTIDE SEQUENCE</scope>
    <source>
        <strain evidence="10">NRRL 15773</strain>
    </source>
</reference>
<feature type="transmembrane region" description="Helical" evidence="7">
    <location>
        <begin position="68"/>
        <end position="88"/>
    </location>
</feature>
<feature type="transmembrane region" description="Helical" evidence="7">
    <location>
        <begin position="296"/>
        <end position="315"/>
    </location>
</feature>
<dbReference type="PATRIC" id="fig|477245.3.peg.5801"/>
<evidence type="ECO:0000256" key="1">
    <source>
        <dbReference type="ARBA" id="ARBA00004651"/>
    </source>
</evidence>
<feature type="transmembrane region" description="Helical" evidence="7">
    <location>
        <begin position="100"/>
        <end position="121"/>
    </location>
</feature>
<evidence type="ECO:0000313" key="10">
    <source>
        <dbReference type="EMBL" id="BAP82192.1"/>
    </source>
</evidence>
<keyword evidence="3 7" id="KW-1133">Transmembrane helix</keyword>
<gene>
    <name evidence="10" type="primary">penG</name>
    <name evidence="9" type="ORF">TU94_27380</name>
</gene>
<feature type="domain" description="Major facilitator superfamily (MFS) profile" evidence="8">
    <location>
        <begin position="34"/>
        <end position="484"/>
    </location>
</feature>
<dbReference type="OrthoDB" id="783189at2"/>
<evidence type="ECO:0000256" key="5">
    <source>
        <dbReference type="ARBA" id="ARBA00023251"/>
    </source>
</evidence>
<feature type="region of interest" description="Disordered" evidence="6">
    <location>
        <begin position="1"/>
        <end position="23"/>
    </location>
</feature>